<dbReference type="Proteomes" id="UP001152797">
    <property type="component" value="Unassembled WGS sequence"/>
</dbReference>
<evidence type="ECO:0000256" key="1">
    <source>
        <dbReference type="SAM" id="MobiDB-lite"/>
    </source>
</evidence>
<dbReference type="AlphaFoldDB" id="A0A9P1D7A6"/>
<dbReference type="EMBL" id="CAMXCT030003334">
    <property type="protein sequence ID" value="CAL4791165.1"/>
    <property type="molecule type" value="Genomic_DNA"/>
</dbReference>
<dbReference type="EMBL" id="CAMXCT010003334">
    <property type="protein sequence ID" value="CAI4003853.1"/>
    <property type="molecule type" value="Genomic_DNA"/>
</dbReference>
<reference evidence="3 4" key="2">
    <citation type="submission" date="2024-05" db="EMBL/GenBank/DDBJ databases">
        <authorList>
            <person name="Chen Y."/>
            <person name="Shah S."/>
            <person name="Dougan E. K."/>
            <person name="Thang M."/>
            <person name="Chan C."/>
        </authorList>
    </citation>
    <scope>NUCLEOTIDE SEQUENCE [LARGE SCALE GENOMIC DNA]</scope>
</reference>
<evidence type="ECO:0000313" key="2">
    <source>
        <dbReference type="EMBL" id="CAI4003853.1"/>
    </source>
</evidence>
<keyword evidence="4" id="KW-1185">Reference proteome</keyword>
<feature type="region of interest" description="Disordered" evidence="1">
    <location>
        <begin position="1"/>
        <end position="21"/>
    </location>
</feature>
<evidence type="ECO:0000313" key="3">
    <source>
        <dbReference type="EMBL" id="CAL4791165.1"/>
    </source>
</evidence>
<accession>A0A9P1D7A6</accession>
<name>A0A9P1D7A6_9DINO</name>
<gene>
    <name evidence="2" type="ORF">C1SCF055_LOCUS29682</name>
</gene>
<feature type="compositionally biased region" description="Basic and acidic residues" evidence="1">
    <location>
        <begin position="8"/>
        <end position="21"/>
    </location>
</feature>
<feature type="compositionally biased region" description="Basic and acidic residues" evidence="1">
    <location>
        <begin position="65"/>
        <end position="105"/>
    </location>
</feature>
<protein>
    <submittedName>
        <fullName evidence="2">Uncharacterized protein</fullName>
    </submittedName>
</protein>
<proteinExistence type="predicted"/>
<evidence type="ECO:0000313" key="4">
    <source>
        <dbReference type="Proteomes" id="UP001152797"/>
    </source>
</evidence>
<organism evidence="2">
    <name type="scientific">Cladocopium goreaui</name>
    <dbReference type="NCBI Taxonomy" id="2562237"/>
    <lineage>
        <taxon>Eukaryota</taxon>
        <taxon>Sar</taxon>
        <taxon>Alveolata</taxon>
        <taxon>Dinophyceae</taxon>
        <taxon>Suessiales</taxon>
        <taxon>Symbiodiniaceae</taxon>
        <taxon>Cladocopium</taxon>
    </lineage>
</organism>
<dbReference type="EMBL" id="CAMXCT020003334">
    <property type="protein sequence ID" value="CAL1157228.1"/>
    <property type="molecule type" value="Genomic_DNA"/>
</dbReference>
<reference evidence="2" key="1">
    <citation type="submission" date="2022-10" db="EMBL/GenBank/DDBJ databases">
        <authorList>
            <person name="Chen Y."/>
            <person name="Dougan E. K."/>
            <person name="Chan C."/>
            <person name="Rhodes N."/>
            <person name="Thang M."/>
        </authorList>
    </citation>
    <scope>NUCLEOTIDE SEQUENCE</scope>
</reference>
<sequence>MHAQQGKLDPHNATDEKAKELLGMRTTASSWFLVFSEGIAGPLGRLQELYKTMVNLQGDAMVTAPDRKWKAPETEEQRVEKKKRQDEAKKRKISKKAEQDVKEEK</sequence>
<feature type="region of interest" description="Disordered" evidence="1">
    <location>
        <begin position="64"/>
        <end position="105"/>
    </location>
</feature>
<comment type="caution">
    <text evidence="2">The sequence shown here is derived from an EMBL/GenBank/DDBJ whole genome shotgun (WGS) entry which is preliminary data.</text>
</comment>